<name>A0ABU8CL37_9HYPH</name>
<organism evidence="1 2">
    <name type="scientific">Rhizobium aouanii</name>
    <dbReference type="NCBI Taxonomy" id="3118145"/>
    <lineage>
        <taxon>Bacteria</taxon>
        <taxon>Pseudomonadati</taxon>
        <taxon>Pseudomonadota</taxon>
        <taxon>Alphaproteobacteria</taxon>
        <taxon>Hyphomicrobiales</taxon>
        <taxon>Rhizobiaceae</taxon>
        <taxon>Rhizobium/Agrobacterium group</taxon>
        <taxon>Rhizobium</taxon>
    </lineage>
</organism>
<evidence type="ECO:0000313" key="1">
    <source>
        <dbReference type="EMBL" id="MEI1248977.1"/>
    </source>
</evidence>
<comment type="caution">
    <text evidence="1">The sequence shown here is derived from an EMBL/GenBank/DDBJ whole genome shotgun (WGS) entry which is preliminary data.</text>
</comment>
<sequence length="104" mass="11678">MADFLGGARTVVEGMLLYRFVEDAQLVFQCADQRCVGRYVSCRYKQARHCCDRVVPITLNGVWPNRVVDVTIFGLFAFHGSACHGKRVACEKRLKRFGPASHIG</sequence>
<dbReference type="RefSeq" id="WP_264396530.1">
    <property type="nucleotide sequence ID" value="NZ_JBAMYB010000006.1"/>
</dbReference>
<keyword evidence="2" id="KW-1185">Reference proteome</keyword>
<dbReference type="Proteomes" id="UP001531129">
    <property type="component" value="Unassembled WGS sequence"/>
</dbReference>
<accession>A0ABU8CL37</accession>
<evidence type="ECO:0000313" key="2">
    <source>
        <dbReference type="Proteomes" id="UP001531129"/>
    </source>
</evidence>
<dbReference type="EMBL" id="JBAMYC010000006">
    <property type="protein sequence ID" value="MEI1248977.1"/>
    <property type="molecule type" value="Genomic_DNA"/>
</dbReference>
<gene>
    <name evidence="1" type="ORF">V8Q02_13360</name>
</gene>
<proteinExistence type="predicted"/>
<protein>
    <submittedName>
        <fullName evidence="1">Uncharacterized protein</fullName>
    </submittedName>
</protein>
<reference evidence="1 2" key="1">
    <citation type="submission" date="2024-01" db="EMBL/GenBank/DDBJ databases">
        <title>Draft genome sequences of three bacterial strains isolated from Acacia saligna represent a potential new species within the genus Rhizobium.</title>
        <authorList>
            <person name="Tambong J.T."/>
            <person name="Mnasri B."/>
        </authorList>
    </citation>
    <scope>NUCLEOTIDE SEQUENCE [LARGE SCALE GENOMIC DNA]</scope>
    <source>
        <strain evidence="1 2">1AS12I</strain>
    </source>
</reference>